<keyword evidence="2" id="KW-0645">Protease</keyword>
<gene>
    <name evidence="9" type="ORF">ACFONP_00005</name>
</gene>
<dbReference type="PANTHER" id="PTHR43806:SF11">
    <property type="entry name" value="CEREVISIN-RELATED"/>
    <property type="match status" value="1"/>
</dbReference>
<keyword evidence="4" id="KW-0378">Hydrolase</keyword>
<evidence type="ECO:0000313" key="10">
    <source>
        <dbReference type="Proteomes" id="UP001595607"/>
    </source>
</evidence>
<evidence type="ECO:0000259" key="8">
    <source>
        <dbReference type="Pfam" id="PF00082"/>
    </source>
</evidence>
<proteinExistence type="inferred from homology"/>
<evidence type="ECO:0000256" key="7">
    <source>
        <dbReference type="SAM" id="SignalP"/>
    </source>
</evidence>
<feature type="chain" id="PRO_5045455659" evidence="7">
    <location>
        <begin position="22"/>
        <end position="1262"/>
    </location>
</feature>
<keyword evidence="10" id="KW-1185">Reference proteome</keyword>
<dbReference type="RefSeq" id="WP_189577082.1">
    <property type="nucleotide sequence ID" value="NZ_BMXU01000003.1"/>
</dbReference>
<dbReference type="InterPro" id="IPR034061">
    <property type="entry name" value="Peptidases_S8_Autotransporter"/>
</dbReference>
<sequence length="1262" mass="133675">MKKFFLSSGVIALAIGSAASAADTASFTPQDLHIDPLDLHIDPLDLHIDPLDLHIDPLDLHIDPLQKILSTRIFEANDLHIDPLALHLDVLDLHIDPLDLHIDPLDLHIDPLDLHIDPLKLGALAMHWDSLSGNQAMLSGGADLFWGTFQPMDLHIDPLDLHIDPLDLHIDPLALHLDVLDLHIDPLDLHIDPLDLHIDPLDLHIDPLAAWFDPSRSLTAAHLWIDPLDLHIDPLDLHIDPLDLHIDPLDLHIDPLDLHIDPLAMQLQALALHLDVLDLHIDPLDLHIDPLDLHIDPLDLHIDPLDLHIDPLAMQLQARALHLDVLDLHIDPLDLHIDPLDLHIDPLDLHIDPLVLNSLLAFERLSDPSQADNLHLILEPLQQLGAIADQLDVLHARLSALDVETLDLHIDPLAEGQVQSILGALEGIQGLSAQLRQIGEIAIAVTNAYDQYQALYARAEASYGALIEGETGKGFEDGFLTGFLAKHGLSGDGFIDFLQMSEGERAQFLIDLNDQLFTFAGVDHPDHWMGAVNWSPRLSEVAGFGEGVTIGVVDQAFAGNGALGDAPETLGAIVEGQDHGLAVTGVLAGALDGEGVMGVAPEASIVLANPFDRQSEADEKSVMRAIRRVGQSGASIINLSLGEEGAAFSEGWAEVFQNAGVQSATDSALFVMAAGNTGVEQDYDVDMAGTNGAIERLILVGSIDPSGDIASFSNTPGDACFTTADGCTPMMERFLVAPGQQILVSTPDGVGRASGTSFATPMVSGAAALLQSRWAWLADNPEATAEILFRSADDLGAPGVDEVFGWGLLNISASQRPLDAGALFFRTGGGDRSITNAGFTPNLMARVNRGATVTVFETVGDTFRDFKIPVGVLEAGVIDPRVTLQNDAEAYFGDRVGASSGQNQAVAGLSFSGSGRFSDVAPKGTVAFGGQDAGWVLSLEAREPSHGLVVPEGDLAFETHATLEATETGMTFRFGHGDGALGFSGSAFGLTSDHDIRTGGVNPMLGLASGGAYFQAQLPVTERLTLSGGVSSRDRADLVLNPFSGEISERVAGTEGYSAAAANAAIVYSMSDRLTLNVGVTALRETDGFLGGQSVGALSFGEQALSRSVTVGFDSDLGAGFNVAVSATAGRTTGRGSDDGLLAVGDEGVVSTAYQAALGKTGVFGDDDRLRISFAQPLHIEEGSLAVQSLGVIDRQTGTLGLMPDTIGLGSADRRYVGEVLYGRPVFDGRAQLSFFGQVDTSPFLSPGEAATTGGLRFSIGF</sequence>
<dbReference type="InterPro" id="IPR036852">
    <property type="entry name" value="Peptidase_S8/S53_dom_sf"/>
</dbReference>
<keyword evidence="5" id="KW-0720">Serine protease</keyword>
<evidence type="ECO:0000256" key="5">
    <source>
        <dbReference type="ARBA" id="ARBA00022825"/>
    </source>
</evidence>
<protein>
    <submittedName>
        <fullName evidence="9">S8 family serine peptidase</fullName>
    </submittedName>
</protein>
<dbReference type="Pfam" id="PF00082">
    <property type="entry name" value="Peptidase_S8"/>
    <property type="match status" value="1"/>
</dbReference>
<evidence type="ECO:0000256" key="3">
    <source>
        <dbReference type="ARBA" id="ARBA00022729"/>
    </source>
</evidence>
<dbReference type="Proteomes" id="UP001595607">
    <property type="component" value="Unassembled WGS sequence"/>
</dbReference>
<dbReference type="CDD" id="cd04848">
    <property type="entry name" value="Peptidases_S8_Autotransporter_serine_protease_like"/>
    <property type="match status" value="1"/>
</dbReference>
<dbReference type="EMBL" id="JBHRVA010000001">
    <property type="protein sequence ID" value="MFC3301110.1"/>
    <property type="molecule type" value="Genomic_DNA"/>
</dbReference>
<dbReference type="PANTHER" id="PTHR43806">
    <property type="entry name" value="PEPTIDASE S8"/>
    <property type="match status" value="1"/>
</dbReference>
<dbReference type="InterPro" id="IPR050131">
    <property type="entry name" value="Peptidase_S8_subtilisin-like"/>
</dbReference>
<name>A0ABV7M8L5_9PROT</name>
<organism evidence="9 10">
    <name type="scientific">Parvularcula lutaonensis</name>
    <dbReference type="NCBI Taxonomy" id="491923"/>
    <lineage>
        <taxon>Bacteria</taxon>
        <taxon>Pseudomonadati</taxon>
        <taxon>Pseudomonadota</taxon>
        <taxon>Alphaproteobacteria</taxon>
        <taxon>Parvularculales</taxon>
        <taxon>Parvularculaceae</taxon>
        <taxon>Parvularcula</taxon>
    </lineage>
</organism>
<feature type="signal peptide" evidence="7">
    <location>
        <begin position="1"/>
        <end position="21"/>
    </location>
</feature>
<comment type="caution">
    <text evidence="6">Lacks conserved residue(s) required for the propagation of feature annotation.</text>
</comment>
<feature type="domain" description="Peptidase S8/S53" evidence="8">
    <location>
        <begin position="573"/>
        <end position="807"/>
    </location>
</feature>
<evidence type="ECO:0000256" key="4">
    <source>
        <dbReference type="ARBA" id="ARBA00022801"/>
    </source>
</evidence>
<dbReference type="PRINTS" id="PR00723">
    <property type="entry name" value="SUBTILISIN"/>
</dbReference>
<evidence type="ECO:0000256" key="2">
    <source>
        <dbReference type="ARBA" id="ARBA00022670"/>
    </source>
</evidence>
<dbReference type="SUPFAM" id="SSF52743">
    <property type="entry name" value="Subtilisin-like"/>
    <property type="match status" value="1"/>
</dbReference>
<dbReference type="InterPro" id="IPR015500">
    <property type="entry name" value="Peptidase_S8_subtilisin-rel"/>
</dbReference>
<comment type="caution">
    <text evidence="9">The sequence shown here is derived from an EMBL/GenBank/DDBJ whole genome shotgun (WGS) entry which is preliminary data.</text>
</comment>
<dbReference type="PROSITE" id="PS00138">
    <property type="entry name" value="SUBTILASE_SER"/>
    <property type="match status" value="1"/>
</dbReference>
<reference evidence="10" key="1">
    <citation type="journal article" date="2019" name="Int. J. Syst. Evol. Microbiol.">
        <title>The Global Catalogue of Microorganisms (GCM) 10K type strain sequencing project: providing services to taxonomists for standard genome sequencing and annotation.</title>
        <authorList>
            <consortium name="The Broad Institute Genomics Platform"/>
            <consortium name="The Broad Institute Genome Sequencing Center for Infectious Disease"/>
            <person name="Wu L."/>
            <person name="Ma J."/>
        </authorList>
    </citation>
    <scope>NUCLEOTIDE SEQUENCE [LARGE SCALE GENOMIC DNA]</scope>
    <source>
        <strain evidence="10">KCTC 22245</strain>
    </source>
</reference>
<dbReference type="PROSITE" id="PS51892">
    <property type="entry name" value="SUBTILASE"/>
    <property type="match status" value="1"/>
</dbReference>
<evidence type="ECO:0000256" key="6">
    <source>
        <dbReference type="PROSITE-ProRule" id="PRU01240"/>
    </source>
</evidence>
<keyword evidence="3 7" id="KW-0732">Signal</keyword>
<dbReference type="InterPro" id="IPR000209">
    <property type="entry name" value="Peptidase_S8/S53_dom"/>
</dbReference>
<evidence type="ECO:0000256" key="1">
    <source>
        <dbReference type="ARBA" id="ARBA00011073"/>
    </source>
</evidence>
<dbReference type="Gene3D" id="3.40.50.200">
    <property type="entry name" value="Peptidase S8/S53 domain"/>
    <property type="match status" value="1"/>
</dbReference>
<accession>A0ABV7M8L5</accession>
<dbReference type="InterPro" id="IPR023828">
    <property type="entry name" value="Peptidase_S8_Ser-AS"/>
</dbReference>
<comment type="similarity">
    <text evidence="1 6">Belongs to the peptidase S8 family.</text>
</comment>
<evidence type="ECO:0000313" key="9">
    <source>
        <dbReference type="EMBL" id="MFC3301110.1"/>
    </source>
</evidence>